<feature type="compositionally biased region" description="Basic residues" evidence="1">
    <location>
        <begin position="51"/>
        <end position="65"/>
    </location>
</feature>
<feature type="region of interest" description="Disordered" evidence="1">
    <location>
        <begin position="1"/>
        <end position="67"/>
    </location>
</feature>
<sequence>MADGPLGCRRRGLPRYLLSNQSSPPPSPSGSTSSRSSSGRLSPRRSPTWRSSRKGNHHHNHHHHPPISASLPLRHRLYFYTVRTIHRLAIIVFNSIMYGIISSQRLEGLSRLCALYSFTGILFTAYVGTMIKIQPIYIKGIDLSNQELTKESAFGAMGMFIFLFTLSVVYLCYRKYRRESHDEHAIRARGYMRPLNLQSRSSNGVELPNSGIASAVHSDSEEEDDEHGDHDDEFETVVN</sequence>
<feature type="transmembrane region" description="Helical" evidence="2">
    <location>
        <begin position="77"/>
        <end position="101"/>
    </location>
</feature>
<feature type="transmembrane region" description="Helical" evidence="2">
    <location>
        <begin position="113"/>
        <end position="133"/>
    </location>
</feature>
<keyword evidence="4" id="KW-1185">Reference proteome</keyword>
<keyword evidence="2" id="KW-1133">Transmembrane helix</keyword>
<evidence type="ECO:0000313" key="3">
    <source>
        <dbReference type="EMBL" id="KAL3756632.1"/>
    </source>
</evidence>
<dbReference type="AlphaFoldDB" id="A0ABD3LZ33"/>
<reference evidence="3 4" key="1">
    <citation type="submission" date="2024-10" db="EMBL/GenBank/DDBJ databases">
        <title>Updated reference genomes for cyclostephanoid diatoms.</title>
        <authorList>
            <person name="Roberts W.R."/>
            <person name="Alverson A.J."/>
        </authorList>
    </citation>
    <scope>NUCLEOTIDE SEQUENCE [LARGE SCALE GENOMIC DNA]</scope>
    <source>
        <strain evidence="3 4">AJA232-27</strain>
    </source>
</reference>
<evidence type="ECO:0000256" key="1">
    <source>
        <dbReference type="SAM" id="MobiDB-lite"/>
    </source>
</evidence>
<dbReference type="Proteomes" id="UP001530293">
    <property type="component" value="Unassembled WGS sequence"/>
</dbReference>
<evidence type="ECO:0000256" key="2">
    <source>
        <dbReference type="SAM" id="Phobius"/>
    </source>
</evidence>
<proteinExistence type="predicted"/>
<keyword evidence="2" id="KW-0812">Transmembrane</keyword>
<organism evidence="3 4">
    <name type="scientific">Discostella pseudostelligera</name>
    <dbReference type="NCBI Taxonomy" id="259834"/>
    <lineage>
        <taxon>Eukaryota</taxon>
        <taxon>Sar</taxon>
        <taxon>Stramenopiles</taxon>
        <taxon>Ochrophyta</taxon>
        <taxon>Bacillariophyta</taxon>
        <taxon>Coscinodiscophyceae</taxon>
        <taxon>Thalassiosirophycidae</taxon>
        <taxon>Stephanodiscales</taxon>
        <taxon>Stephanodiscaceae</taxon>
        <taxon>Discostella</taxon>
    </lineage>
</organism>
<feature type="region of interest" description="Disordered" evidence="1">
    <location>
        <begin position="200"/>
        <end position="239"/>
    </location>
</feature>
<keyword evidence="2" id="KW-0472">Membrane</keyword>
<accession>A0ABD3LZ33</accession>
<name>A0ABD3LZ33_9STRA</name>
<feature type="compositionally biased region" description="Acidic residues" evidence="1">
    <location>
        <begin position="220"/>
        <end position="239"/>
    </location>
</feature>
<gene>
    <name evidence="3" type="ORF">ACHAWU_002535</name>
</gene>
<comment type="caution">
    <text evidence="3">The sequence shown here is derived from an EMBL/GenBank/DDBJ whole genome shotgun (WGS) entry which is preliminary data.</text>
</comment>
<evidence type="ECO:0000313" key="4">
    <source>
        <dbReference type="Proteomes" id="UP001530293"/>
    </source>
</evidence>
<dbReference type="EMBL" id="JALLBG020000299">
    <property type="protein sequence ID" value="KAL3756632.1"/>
    <property type="molecule type" value="Genomic_DNA"/>
</dbReference>
<feature type="compositionally biased region" description="Low complexity" evidence="1">
    <location>
        <begin position="29"/>
        <end position="50"/>
    </location>
</feature>
<feature type="transmembrane region" description="Helical" evidence="2">
    <location>
        <begin position="153"/>
        <end position="173"/>
    </location>
</feature>
<protein>
    <submittedName>
        <fullName evidence="3">Uncharacterized protein</fullName>
    </submittedName>
</protein>